<proteinExistence type="predicted"/>
<accession>A0A0F8ZU92</accession>
<dbReference type="EMBL" id="LAZR01046076">
    <property type="protein sequence ID" value="KKK97382.1"/>
    <property type="molecule type" value="Genomic_DNA"/>
</dbReference>
<sequence length="75" mass="8697">MASPIVLRLVKYTPPYGGKLRMFKAWAFVRAERRPEGTAIILRDRHGMEYHRWASEEPDEIRDAVAKALRGKDKS</sequence>
<comment type="caution">
    <text evidence="1">The sequence shown here is derived from an EMBL/GenBank/DDBJ whole genome shotgun (WGS) entry which is preliminary data.</text>
</comment>
<organism evidence="1">
    <name type="scientific">marine sediment metagenome</name>
    <dbReference type="NCBI Taxonomy" id="412755"/>
    <lineage>
        <taxon>unclassified sequences</taxon>
        <taxon>metagenomes</taxon>
        <taxon>ecological metagenomes</taxon>
    </lineage>
</organism>
<name>A0A0F8ZU92_9ZZZZ</name>
<reference evidence="1" key="1">
    <citation type="journal article" date="2015" name="Nature">
        <title>Complex archaea that bridge the gap between prokaryotes and eukaryotes.</title>
        <authorList>
            <person name="Spang A."/>
            <person name="Saw J.H."/>
            <person name="Jorgensen S.L."/>
            <person name="Zaremba-Niedzwiedzka K."/>
            <person name="Martijn J."/>
            <person name="Lind A.E."/>
            <person name="van Eijk R."/>
            <person name="Schleper C."/>
            <person name="Guy L."/>
            <person name="Ettema T.J."/>
        </authorList>
    </citation>
    <scope>NUCLEOTIDE SEQUENCE</scope>
</reference>
<gene>
    <name evidence="1" type="ORF">LCGC14_2653350</name>
</gene>
<dbReference type="AlphaFoldDB" id="A0A0F8ZU92"/>
<protein>
    <submittedName>
        <fullName evidence="1">Uncharacterized protein</fullName>
    </submittedName>
</protein>
<evidence type="ECO:0000313" key="1">
    <source>
        <dbReference type="EMBL" id="KKK97382.1"/>
    </source>
</evidence>